<dbReference type="InterPro" id="IPR000801">
    <property type="entry name" value="Esterase-like"/>
</dbReference>
<dbReference type="EMBL" id="JACIEF010000001">
    <property type="protein sequence ID" value="MBB4107018.1"/>
    <property type="molecule type" value="Genomic_DNA"/>
</dbReference>
<dbReference type="RefSeq" id="WP_183760371.1">
    <property type="nucleotide sequence ID" value="NZ_BMHZ01000002.1"/>
</dbReference>
<evidence type="ECO:0000313" key="7">
    <source>
        <dbReference type="Proteomes" id="UP000642938"/>
    </source>
</evidence>
<evidence type="ECO:0008006" key="8">
    <source>
        <dbReference type="Google" id="ProtNLM"/>
    </source>
</evidence>
<dbReference type="Gene3D" id="3.40.50.1820">
    <property type="entry name" value="alpha/beta hydrolase"/>
    <property type="match status" value="1"/>
</dbReference>
<evidence type="ECO:0000256" key="2">
    <source>
        <dbReference type="ARBA" id="ARBA00022801"/>
    </source>
</evidence>
<reference evidence="7" key="2">
    <citation type="journal article" date="2019" name="Int. J. Syst. Evol. Microbiol.">
        <title>The Global Catalogue of Microorganisms (GCM) 10K type strain sequencing project: providing services to taxonomists for standard genome sequencing and annotation.</title>
        <authorList>
            <consortium name="The Broad Institute Genomics Platform"/>
            <consortium name="The Broad Institute Genome Sequencing Center for Infectious Disease"/>
            <person name="Wu L."/>
            <person name="Ma J."/>
        </authorList>
    </citation>
    <scope>NUCLEOTIDE SEQUENCE [LARGE SCALE GENOMIC DNA]</scope>
    <source>
        <strain evidence="7">CGMCC 1.15287</strain>
    </source>
</reference>
<reference evidence="4" key="4">
    <citation type="submission" date="2024-05" db="EMBL/GenBank/DDBJ databases">
        <authorList>
            <person name="Sun Q."/>
            <person name="Zhou Y."/>
        </authorList>
    </citation>
    <scope>NUCLEOTIDE SEQUENCE</scope>
    <source>
        <strain evidence="4">CGMCC 1.15287</strain>
    </source>
</reference>
<gene>
    <name evidence="4" type="ORF">GCM10007422_21200</name>
    <name evidence="5" type="ORF">GGQ60_000978</name>
</gene>
<reference evidence="5 6" key="3">
    <citation type="submission" date="2020-08" db="EMBL/GenBank/DDBJ databases">
        <title>Genomic Encyclopedia of Type Strains, Phase IV (KMG-IV): sequencing the most valuable type-strain genomes for metagenomic binning, comparative biology and taxonomic classification.</title>
        <authorList>
            <person name="Goeker M."/>
        </authorList>
    </citation>
    <scope>NUCLEOTIDE SEQUENCE [LARGE SCALE GENOMIC DNA]</scope>
    <source>
        <strain evidence="5 6">DSM 100774</strain>
    </source>
</reference>
<evidence type="ECO:0000256" key="3">
    <source>
        <dbReference type="PROSITE-ProRule" id="PRU00339"/>
    </source>
</evidence>
<dbReference type="Proteomes" id="UP000642938">
    <property type="component" value="Unassembled WGS sequence"/>
</dbReference>
<dbReference type="SUPFAM" id="SSF48452">
    <property type="entry name" value="TPR-like"/>
    <property type="match status" value="1"/>
</dbReference>
<evidence type="ECO:0000256" key="1">
    <source>
        <dbReference type="ARBA" id="ARBA00005622"/>
    </source>
</evidence>
<organism evidence="5 6">
    <name type="scientific">Pedobacter zeae</name>
    <dbReference type="NCBI Taxonomy" id="1737356"/>
    <lineage>
        <taxon>Bacteria</taxon>
        <taxon>Pseudomonadati</taxon>
        <taxon>Bacteroidota</taxon>
        <taxon>Sphingobacteriia</taxon>
        <taxon>Sphingobacteriales</taxon>
        <taxon>Sphingobacteriaceae</taxon>
        <taxon>Pedobacter</taxon>
    </lineage>
</organism>
<reference evidence="4" key="1">
    <citation type="journal article" date="2014" name="Int. J. Syst. Evol. Microbiol.">
        <title>Complete genome of a new Firmicutes species belonging to the dominant human colonic microbiota ('Ruminococcus bicirculans') reveals two chromosomes and a selective capacity to utilize plant glucans.</title>
        <authorList>
            <consortium name="NISC Comparative Sequencing Program"/>
            <person name="Wegmann U."/>
            <person name="Louis P."/>
            <person name="Goesmann A."/>
            <person name="Henrissat B."/>
            <person name="Duncan S.H."/>
            <person name="Flint H.J."/>
        </authorList>
    </citation>
    <scope>NUCLEOTIDE SEQUENCE</scope>
    <source>
        <strain evidence="4">CGMCC 1.15287</strain>
    </source>
</reference>
<dbReference type="EMBL" id="BMHZ01000002">
    <property type="protein sequence ID" value="GGH05207.1"/>
    <property type="molecule type" value="Genomic_DNA"/>
</dbReference>
<dbReference type="PROSITE" id="PS50005">
    <property type="entry name" value="TPR"/>
    <property type="match status" value="1"/>
</dbReference>
<comment type="caution">
    <text evidence="5">The sequence shown here is derived from an EMBL/GenBank/DDBJ whole genome shotgun (WGS) entry which is preliminary data.</text>
</comment>
<dbReference type="InterPro" id="IPR029058">
    <property type="entry name" value="AB_hydrolase_fold"/>
</dbReference>
<proteinExistence type="inferred from homology"/>
<name>A0A7W6P4R5_9SPHI</name>
<dbReference type="InterPro" id="IPR052558">
    <property type="entry name" value="Siderophore_Hydrolase_D"/>
</dbReference>
<dbReference type="GO" id="GO:0016788">
    <property type="term" value="F:hydrolase activity, acting on ester bonds"/>
    <property type="evidence" value="ECO:0007669"/>
    <property type="project" value="TreeGrafter"/>
</dbReference>
<accession>A0A7W6P4R5</accession>
<feature type="repeat" description="TPR" evidence="3">
    <location>
        <begin position="364"/>
        <end position="397"/>
    </location>
</feature>
<dbReference type="SMART" id="SM00028">
    <property type="entry name" value="TPR"/>
    <property type="match status" value="1"/>
</dbReference>
<dbReference type="PANTHER" id="PTHR40841:SF2">
    <property type="entry name" value="SIDEROPHORE-DEGRADING ESTERASE (EUROFUNG)"/>
    <property type="match status" value="1"/>
</dbReference>
<dbReference type="SUPFAM" id="SSF53474">
    <property type="entry name" value="alpha/beta-Hydrolases"/>
    <property type="match status" value="1"/>
</dbReference>
<dbReference type="Proteomes" id="UP000532273">
    <property type="component" value="Unassembled WGS sequence"/>
</dbReference>
<sequence length="413" mass="47368">MKRLLLKVNSLKNLARFKFISIFVILLFSFKTKAQKSEPVKANLGEIVTLHSNILNEDRKLLIYAPEKSEKRYQVIYVLDADNHFNQMVEYSKYLSRQDVYAIPPLIVVGITNTDRNRDLTPSHSILDYFGKADTSGKSPYKNSGGNEQFFQFIQKELQPYVNSNYKTLPYSIFAGHSFGALTVINCLINHPDLFNAYIAASPSFWWDQKFLLKLADKKLKTIPVLPKTLFFSDGNEGASSDPQFHTDVLKFDSLLKKQNIKGLDFKYKGYPNESHMTVPIISYYDGLRFVYRQWELPPINDQKINSEIIMDHYKTLSQKFGYPIIPDESYFNGWAQWLIKYPATLKNGIDLLKMNTANYPSSPRAFMALGAAYTKNGEKQKAITAYKKAGALDPASDEIKLRLKELQNNLQP</sequence>
<comment type="similarity">
    <text evidence="1">Belongs to the esterase D family.</text>
</comment>
<evidence type="ECO:0000313" key="5">
    <source>
        <dbReference type="EMBL" id="MBB4107018.1"/>
    </source>
</evidence>
<keyword evidence="7" id="KW-1185">Reference proteome</keyword>
<dbReference type="PANTHER" id="PTHR40841">
    <property type="entry name" value="SIDEROPHORE TRIACETYLFUSARININE C ESTERASE"/>
    <property type="match status" value="1"/>
</dbReference>
<dbReference type="Pfam" id="PF00756">
    <property type="entry name" value="Esterase"/>
    <property type="match status" value="1"/>
</dbReference>
<evidence type="ECO:0000313" key="6">
    <source>
        <dbReference type="Proteomes" id="UP000532273"/>
    </source>
</evidence>
<dbReference type="InterPro" id="IPR011990">
    <property type="entry name" value="TPR-like_helical_dom_sf"/>
</dbReference>
<keyword evidence="3" id="KW-0802">TPR repeat</keyword>
<evidence type="ECO:0000313" key="4">
    <source>
        <dbReference type="EMBL" id="GGH05207.1"/>
    </source>
</evidence>
<dbReference type="Gene3D" id="1.25.40.10">
    <property type="entry name" value="Tetratricopeptide repeat domain"/>
    <property type="match status" value="1"/>
</dbReference>
<protein>
    <recommendedName>
        <fullName evidence="8">Esterase</fullName>
    </recommendedName>
</protein>
<keyword evidence="2" id="KW-0378">Hydrolase</keyword>
<dbReference type="InterPro" id="IPR019734">
    <property type="entry name" value="TPR_rpt"/>
</dbReference>
<dbReference type="AlphaFoldDB" id="A0A7W6P4R5"/>